<evidence type="ECO:0000259" key="8">
    <source>
        <dbReference type="PROSITE" id="PS51910"/>
    </source>
</evidence>
<protein>
    <recommendedName>
        <fullName evidence="2">chitinase</fullName>
        <ecNumber evidence="2">3.2.1.14</ecNumber>
    </recommendedName>
</protein>
<dbReference type="EC" id="3.2.1.14" evidence="2"/>
<dbReference type="InterPro" id="IPR050314">
    <property type="entry name" value="Glycosyl_Hydrlase_18"/>
</dbReference>
<comment type="similarity">
    <text evidence="7">Belongs to the glycosyl hydrolase 18 family.</text>
</comment>
<evidence type="ECO:0000313" key="9">
    <source>
        <dbReference type="EMBL" id="XAH75132.1"/>
    </source>
</evidence>
<feature type="domain" description="GH18" evidence="8">
    <location>
        <begin position="4"/>
        <end position="335"/>
    </location>
</feature>
<keyword evidence="3 6" id="KW-0378">Hydrolase</keyword>
<name>A0ABZ3F0R2_9FIRM</name>
<dbReference type="InterPro" id="IPR001579">
    <property type="entry name" value="Glyco_hydro_18_chit_AS"/>
</dbReference>
<dbReference type="Proteomes" id="UP001451571">
    <property type="component" value="Chromosome"/>
</dbReference>
<dbReference type="SMART" id="SM00636">
    <property type="entry name" value="Glyco_18"/>
    <property type="match status" value="1"/>
</dbReference>
<dbReference type="Pfam" id="PF00704">
    <property type="entry name" value="Glyco_hydro_18"/>
    <property type="match status" value="1"/>
</dbReference>
<dbReference type="EMBL" id="CP146256">
    <property type="protein sequence ID" value="XAH75132.1"/>
    <property type="molecule type" value="Genomic_DNA"/>
</dbReference>
<dbReference type="Gene3D" id="3.10.50.10">
    <property type="match status" value="1"/>
</dbReference>
<dbReference type="InterPro" id="IPR029070">
    <property type="entry name" value="Chitinase_insertion_sf"/>
</dbReference>
<dbReference type="Gene3D" id="3.20.20.80">
    <property type="entry name" value="Glycosidases"/>
    <property type="match status" value="1"/>
</dbReference>
<evidence type="ECO:0000256" key="3">
    <source>
        <dbReference type="ARBA" id="ARBA00022801"/>
    </source>
</evidence>
<dbReference type="GO" id="GO:0016787">
    <property type="term" value="F:hydrolase activity"/>
    <property type="evidence" value="ECO:0007669"/>
    <property type="project" value="UniProtKB-KW"/>
</dbReference>
<evidence type="ECO:0000313" key="10">
    <source>
        <dbReference type="Proteomes" id="UP001451571"/>
    </source>
</evidence>
<dbReference type="PROSITE" id="PS51910">
    <property type="entry name" value="GH18_2"/>
    <property type="match status" value="1"/>
</dbReference>
<dbReference type="InterPro" id="IPR017853">
    <property type="entry name" value="GH"/>
</dbReference>
<evidence type="ECO:0000256" key="2">
    <source>
        <dbReference type="ARBA" id="ARBA00012729"/>
    </source>
</evidence>
<dbReference type="RefSeq" id="WP_342758695.1">
    <property type="nucleotide sequence ID" value="NZ_CP146256.1"/>
</dbReference>
<dbReference type="InterPro" id="IPR011583">
    <property type="entry name" value="Chitinase_II/V-like_cat"/>
</dbReference>
<dbReference type="SUPFAM" id="SSF51445">
    <property type="entry name" value="(Trans)glycosidases"/>
    <property type="match status" value="1"/>
</dbReference>
<evidence type="ECO:0000256" key="5">
    <source>
        <dbReference type="ARBA" id="ARBA00023295"/>
    </source>
</evidence>
<evidence type="ECO:0000256" key="1">
    <source>
        <dbReference type="ARBA" id="ARBA00000822"/>
    </source>
</evidence>
<evidence type="ECO:0000256" key="6">
    <source>
        <dbReference type="RuleBase" id="RU000489"/>
    </source>
</evidence>
<gene>
    <name evidence="9" type="ORF">V6984_04985</name>
</gene>
<keyword evidence="5 6" id="KW-0326">Glycosidase</keyword>
<dbReference type="PROSITE" id="PS01095">
    <property type="entry name" value="GH18_1"/>
    <property type="match status" value="1"/>
</dbReference>
<proteinExistence type="inferred from homology"/>
<organism evidence="9 10">
    <name type="scientific">Kineothrix sedimenti</name>
    <dbReference type="NCBI Taxonomy" id="3123317"/>
    <lineage>
        <taxon>Bacteria</taxon>
        <taxon>Bacillati</taxon>
        <taxon>Bacillota</taxon>
        <taxon>Clostridia</taxon>
        <taxon>Lachnospirales</taxon>
        <taxon>Lachnospiraceae</taxon>
        <taxon>Kineothrix</taxon>
    </lineage>
</organism>
<dbReference type="PANTHER" id="PTHR11177:SF317">
    <property type="entry name" value="CHITINASE 12-RELATED"/>
    <property type="match status" value="1"/>
</dbReference>
<reference evidence="9 10" key="1">
    <citation type="submission" date="2024-02" db="EMBL/GenBank/DDBJ databases">
        <title>Bacterial strain from lacustrine sediment.</title>
        <authorList>
            <person name="Petit C."/>
            <person name="Fadhlaoui K."/>
        </authorList>
    </citation>
    <scope>NUCLEOTIDE SEQUENCE [LARGE SCALE GENOMIC DNA]</scope>
    <source>
        <strain evidence="9 10">IPX-CK</strain>
    </source>
</reference>
<keyword evidence="4" id="KW-0146">Chitin degradation</keyword>
<dbReference type="InterPro" id="IPR001223">
    <property type="entry name" value="Glyco_hydro18_cat"/>
</dbReference>
<accession>A0ABZ3F0R2</accession>
<keyword evidence="10" id="KW-1185">Reference proteome</keyword>
<dbReference type="PANTHER" id="PTHR11177">
    <property type="entry name" value="CHITINASE"/>
    <property type="match status" value="1"/>
</dbReference>
<dbReference type="CDD" id="cd06548">
    <property type="entry name" value="GH18_chitinase"/>
    <property type="match status" value="1"/>
</dbReference>
<comment type="catalytic activity">
    <reaction evidence="1">
        <text>Random endo-hydrolysis of N-acetyl-beta-D-glucosaminide (1-&gt;4)-beta-linkages in chitin and chitodextrins.</text>
        <dbReference type="EC" id="3.2.1.14"/>
    </reaction>
</comment>
<dbReference type="SUPFAM" id="SSF54556">
    <property type="entry name" value="Chitinase insertion domain"/>
    <property type="match status" value="1"/>
</dbReference>
<evidence type="ECO:0000256" key="7">
    <source>
        <dbReference type="RuleBase" id="RU004453"/>
    </source>
</evidence>
<evidence type="ECO:0000256" key="4">
    <source>
        <dbReference type="ARBA" id="ARBA00023024"/>
    </source>
</evidence>
<keyword evidence="4" id="KW-0624">Polysaccharide degradation</keyword>
<sequence>MKTKKLIGYCFTKSLGDMTAEDIGALDGVNIAFGLIKNGEVYWKEKHGKRDIARLKAINPKLKVVLSVGGWAADGFSQAAETKEGRAKFAESAARLTEEYGFDGIDIDWEYPCSDKAGIRAIPEDKENFTLLLKALRSRLDAFTEYKLLSIAAGALGFYVEHTQMKEAADILDYVQLMTYDLYGEWDSVTGHHAGLYSGAGEGASSDAAVRLFVSAGVPYEKLVMGAAFYSREWKGVRNSKPGSPAEKGGQTHSYDTIVKYLETGEKNYTKMWDEEAKAAYLYNGEQFVSYEDERALRYKAEYVKDKNMYGMMYWEYGLDKTCSLTGILREQLDK</sequence>
<keyword evidence="4" id="KW-0119">Carbohydrate metabolism</keyword>